<comment type="caution">
    <text evidence="13">The sequence shown here is derived from an EMBL/GenBank/DDBJ whole genome shotgun (WGS) entry which is preliminary data.</text>
</comment>
<dbReference type="InterPro" id="IPR002301">
    <property type="entry name" value="Ile-tRNA-ligase"/>
</dbReference>
<dbReference type="SUPFAM" id="SSF47323">
    <property type="entry name" value="Anticodon-binding domain of a subclass of class I aminoacyl-tRNA synthetases"/>
    <property type="match status" value="1"/>
</dbReference>
<evidence type="ECO:0000256" key="9">
    <source>
        <dbReference type="ARBA" id="ARBA00048359"/>
    </source>
</evidence>
<dbReference type="Pfam" id="PF00133">
    <property type="entry name" value="tRNA-synt_1"/>
    <property type="match status" value="1"/>
</dbReference>
<keyword evidence="4 10" id="KW-0547">Nucleotide-binding</keyword>
<name>A0ABX1SZ64_PELUQ</name>
<reference evidence="13 14" key="1">
    <citation type="submission" date="2019-07" db="EMBL/GenBank/DDBJ databases">
        <title>SAR11 Genome Evolution.</title>
        <authorList>
            <person name="Giovannoni S."/>
        </authorList>
    </citation>
    <scope>NUCLEOTIDE SEQUENCE [LARGE SCALE GENOMIC DNA]</scope>
    <source>
        <strain evidence="13 14">HTCC9565</strain>
    </source>
</reference>
<comment type="subunit">
    <text evidence="10">Monomer.</text>
</comment>
<proteinExistence type="inferred from homology"/>
<dbReference type="HAMAP" id="MF_02002">
    <property type="entry name" value="Ile_tRNA_synth_type1"/>
    <property type="match status" value="1"/>
</dbReference>
<dbReference type="EC" id="6.1.1.5" evidence="10"/>
<dbReference type="InterPro" id="IPR002300">
    <property type="entry name" value="aa-tRNA-synth_Ia"/>
</dbReference>
<dbReference type="InterPro" id="IPR009008">
    <property type="entry name" value="Val/Leu/Ile-tRNA-synth_edit"/>
</dbReference>
<dbReference type="PANTHER" id="PTHR42765">
    <property type="entry name" value="SOLEUCYL-TRNA SYNTHETASE"/>
    <property type="match status" value="1"/>
</dbReference>
<dbReference type="NCBIfam" id="TIGR00392">
    <property type="entry name" value="ileS"/>
    <property type="match status" value="1"/>
</dbReference>
<dbReference type="RefSeq" id="WP_169035647.1">
    <property type="nucleotide sequence ID" value="NZ_LANA01000001.1"/>
</dbReference>
<evidence type="ECO:0000256" key="1">
    <source>
        <dbReference type="ARBA" id="ARBA00006887"/>
    </source>
</evidence>
<evidence type="ECO:0000256" key="6">
    <source>
        <dbReference type="ARBA" id="ARBA00022917"/>
    </source>
</evidence>
<organism evidence="13 14">
    <name type="scientific">Pelagibacter ubique</name>
    <dbReference type="NCBI Taxonomy" id="198252"/>
    <lineage>
        <taxon>Bacteria</taxon>
        <taxon>Pseudomonadati</taxon>
        <taxon>Pseudomonadota</taxon>
        <taxon>Alphaproteobacteria</taxon>
        <taxon>Candidatus Pelagibacterales</taxon>
        <taxon>Candidatus Pelagibacteraceae</taxon>
        <taxon>Candidatus Pelagibacter</taxon>
    </lineage>
</organism>
<gene>
    <name evidence="10" type="primary">ileS</name>
    <name evidence="13" type="ORF">VP91_00002700</name>
</gene>
<dbReference type="InterPro" id="IPR013155">
    <property type="entry name" value="M/V/L/I-tRNA-synth_anticd-bd"/>
</dbReference>
<evidence type="ECO:0000256" key="5">
    <source>
        <dbReference type="ARBA" id="ARBA00022840"/>
    </source>
</evidence>
<keyword evidence="14" id="KW-1185">Reference proteome</keyword>
<dbReference type="SUPFAM" id="SSF50677">
    <property type="entry name" value="ValRS/IleRS/LeuRS editing domain"/>
    <property type="match status" value="1"/>
</dbReference>
<dbReference type="EMBL" id="LANA01000001">
    <property type="protein sequence ID" value="NMN67133.1"/>
    <property type="molecule type" value="Genomic_DNA"/>
</dbReference>
<comment type="subcellular location">
    <subcellularLocation>
        <location evidence="10">Cytoplasm</location>
    </subcellularLocation>
</comment>
<feature type="binding site" evidence="10">
    <location>
        <position position="607"/>
    </location>
    <ligand>
        <name>ATP</name>
        <dbReference type="ChEBI" id="CHEBI:30616"/>
    </ligand>
</feature>
<keyword evidence="2 10" id="KW-0963">Cytoplasm</keyword>
<dbReference type="InterPro" id="IPR001412">
    <property type="entry name" value="aa-tRNA-synth_I_CS"/>
</dbReference>
<feature type="short sequence motif" description="'HIGH' region" evidence="10">
    <location>
        <begin position="56"/>
        <end position="66"/>
    </location>
</feature>
<evidence type="ECO:0000259" key="11">
    <source>
        <dbReference type="Pfam" id="PF00133"/>
    </source>
</evidence>
<evidence type="ECO:0000256" key="2">
    <source>
        <dbReference type="ARBA" id="ARBA00022490"/>
    </source>
</evidence>
<evidence type="ECO:0000256" key="10">
    <source>
        <dbReference type="HAMAP-Rule" id="MF_02002"/>
    </source>
</evidence>
<dbReference type="InterPro" id="IPR009080">
    <property type="entry name" value="tRNAsynth_Ia_anticodon-bd"/>
</dbReference>
<dbReference type="SUPFAM" id="SSF52374">
    <property type="entry name" value="Nucleotidylyl transferase"/>
    <property type="match status" value="1"/>
</dbReference>
<feature type="domain" description="Aminoacyl-tRNA synthetase class Ia" evidence="11">
    <location>
        <begin position="26"/>
        <end position="643"/>
    </location>
</feature>
<dbReference type="PROSITE" id="PS00178">
    <property type="entry name" value="AA_TRNA_LIGASE_I"/>
    <property type="match status" value="1"/>
</dbReference>
<evidence type="ECO:0000313" key="13">
    <source>
        <dbReference type="EMBL" id="NMN67133.1"/>
    </source>
</evidence>
<feature type="domain" description="Methionyl/Valyl/Leucyl/Isoleucyl-tRNA synthetase anticodon-binding" evidence="12">
    <location>
        <begin position="690"/>
        <end position="841"/>
    </location>
</feature>
<keyword evidence="6 10" id="KW-0648">Protein biosynthesis</keyword>
<evidence type="ECO:0000259" key="12">
    <source>
        <dbReference type="Pfam" id="PF08264"/>
    </source>
</evidence>
<dbReference type="InterPro" id="IPR023585">
    <property type="entry name" value="Ile-tRNA-ligase_type1"/>
</dbReference>
<evidence type="ECO:0000313" key="14">
    <source>
        <dbReference type="Proteomes" id="UP001166004"/>
    </source>
</evidence>
<evidence type="ECO:0000256" key="8">
    <source>
        <dbReference type="ARBA" id="ARBA00025217"/>
    </source>
</evidence>
<dbReference type="InterPro" id="IPR014729">
    <property type="entry name" value="Rossmann-like_a/b/a_fold"/>
</dbReference>
<comment type="caution">
    <text evidence="10">Lacks conserved residue(s) required for the propagation of feature annotation.</text>
</comment>
<dbReference type="InterPro" id="IPR033708">
    <property type="entry name" value="Anticodon_Ile_BEm"/>
</dbReference>
<comment type="similarity">
    <text evidence="1 10">Belongs to the class-I aminoacyl-tRNA synthetase family. IleS type 1 subfamily.</text>
</comment>
<comment type="function">
    <text evidence="8 10">Catalyzes the attachment of isoleucine to tRNA(Ile). As IleRS can inadvertently accommodate and process structurally similar amino acids such as valine, to avoid such errors it has two additional distinct tRNA(Ile)-dependent editing activities. One activity is designated as 'pretransfer' editing and involves the hydrolysis of activated Val-AMP. The other activity is designated 'posttransfer' editing and involves deacylation of mischarged Val-tRNA(Ile).</text>
</comment>
<feature type="short sequence motif" description="'KMSKS' region" evidence="10">
    <location>
        <begin position="604"/>
        <end position="608"/>
    </location>
</feature>
<keyword evidence="3 10" id="KW-0436">Ligase</keyword>
<keyword evidence="5 10" id="KW-0067">ATP-binding</keyword>
<dbReference type="CDD" id="cd07960">
    <property type="entry name" value="Anticodon_Ia_Ile_BEm"/>
    <property type="match status" value="1"/>
</dbReference>
<dbReference type="Pfam" id="PF08264">
    <property type="entry name" value="Anticodon_1"/>
    <property type="match status" value="1"/>
</dbReference>
<dbReference type="CDD" id="cd00818">
    <property type="entry name" value="IleRS_core"/>
    <property type="match status" value="1"/>
</dbReference>
<keyword evidence="7 10" id="KW-0030">Aminoacyl-tRNA synthetase</keyword>
<comment type="domain">
    <text evidence="10">IleRS has two distinct active sites: one for aminoacylation and one for editing. The misactivated valine is translocated from the active site to the editing site, which sterically excludes the correctly activated isoleucine. The single editing site contains two valyl binding pockets, one specific for each substrate (Val-AMP or Val-tRNA(Ile)).</text>
</comment>
<dbReference type="Gene3D" id="3.40.50.620">
    <property type="entry name" value="HUPs"/>
    <property type="match status" value="2"/>
</dbReference>
<feature type="binding site" evidence="10">
    <location>
        <position position="563"/>
    </location>
    <ligand>
        <name>L-isoleucyl-5'-AMP</name>
        <dbReference type="ChEBI" id="CHEBI:178002"/>
    </ligand>
</feature>
<sequence>MSKEKINLPKTAFSMKANLQNKEPEILDYWKKIDLYKELRKSNKGKEKFILHDGPPYANGNIHMGTALNKILKDIIVKFHQMDGKDSVYVPGWDCHGLPIEWKIEEQYKKNKKNKNEVPITEFRKECRDFAQKWIDVHKTQFKRLGVVGDWDNHYTTMGFDAEAQIVRELGKFLKEGSLYRGFKPVLWSTVEKTALADAEVEYQDHKSDTIYVSFPIKKTNLKELEGTEVVIWTTTPWTIPANKALAYNEALNYLVIQLVDDGDFKDKKIVVAEELLDSVIKDCRIKEYKKIKKIKGKEFKDTICNHPFLNLGYDYEIPMLEARFVTTEQGTGIVHCAPSHGPDDFNLCLKHGIKAIETVDDDGKYTKNVPLFEGTHIFKSNPIVIEKLKTQKKLLFNGELVHSYPHSWRSKAPLVHRATPQWFISMESHGLRKKALKALDDTKFYPNKGRERIKAMIETRPDWCVSRQRVWGVPLPIFVHKTTKEILVDDDVNENIASIYEEEGSDCWFSDDPQRFLGNKYKAKDYEKTSDIVEVWFDSGCTHSFVLEKRKDLQWPASMYLEGSDQHRGWFHSSLLESCGTRGRAPYESILSHGFVVDGKGLKMSKSLGNVIAPEDILKKYGADILRIWVASSNYAEDLRIDYSILEQHADSYRKIRNTFRYLLGNLNDNFEKIDIEKLDLKQLPELEQYMLNRVYDLNKNFNNYFNSYDFHNLYKELLNFCTVDLSAFYFDIRKDSLYCDSKDSKRRKSSIIVLNIILDSLIKWFAPILSFTTEEIFTLIHKDKKSIHLEKFIEYPKSFENEKLNKKWNELKKIRDVCNISIEEKRTSKEIGSSLEANLTIKLNKNLYAISNEIDFSELCITSSATVEESESEDIIVKTTKVEGTKCPICWKINKNECERHPRLNSYTDEQN</sequence>
<dbReference type="PRINTS" id="PR00984">
    <property type="entry name" value="TRNASYNTHILE"/>
</dbReference>
<dbReference type="Gene3D" id="1.10.730.20">
    <property type="match status" value="1"/>
</dbReference>
<comment type="catalytic activity">
    <reaction evidence="9 10">
        <text>tRNA(Ile) + L-isoleucine + ATP = L-isoleucyl-tRNA(Ile) + AMP + diphosphate</text>
        <dbReference type="Rhea" id="RHEA:11060"/>
        <dbReference type="Rhea" id="RHEA-COMP:9666"/>
        <dbReference type="Rhea" id="RHEA-COMP:9695"/>
        <dbReference type="ChEBI" id="CHEBI:30616"/>
        <dbReference type="ChEBI" id="CHEBI:33019"/>
        <dbReference type="ChEBI" id="CHEBI:58045"/>
        <dbReference type="ChEBI" id="CHEBI:78442"/>
        <dbReference type="ChEBI" id="CHEBI:78528"/>
        <dbReference type="ChEBI" id="CHEBI:456215"/>
        <dbReference type="EC" id="6.1.1.5"/>
    </reaction>
</comment>
<evidence type="ECO:0000256" key="4">
    <source>
        <dbReference type="ARBA" id="ARBA00022741"/>
    </source>
</evidence>
<dbReference type="Gene3D" id="1.10.10.830">
    <property type="entry name" value="Ile-tRNA synthetase CP2 domain-like"/>
    <property type="match status" value="1"/>
</dbReference>
<accession>A0ABX1SZ64</accession>
<dbReference type="PANTHER" id="PTHR42765:SF1">
    <property type="entry name" value="ISOLEUCINE--TRNA LIGASE, MITOCHONDRIAL"/>
    <property type="match status" value="1"/>
</dbReference>
<protein>
    <recommendedName>
        <fullName evidence="10">Isoleucine--tRNA ligase</fullName>
        <ecNumber evidence="10">6.1.1.5</ecNumber>
    </recommendedName>
    <alternativeName>
        <fullName evidence="10">Isoleucyl-tRNA synthetase</fullName>
        <shortName evidence="10">IleRS</shortName>
    </alternativeName>
</protein>
<evidence type="ECO:0000256" key="7">
    <source>
        <dbReference type="ARBA" id="ARBA00023146"/>
    </source>
</evidence>
<dbReference type="InterPro" id="IPR050081">
    <property type="entry name" value="Ile-tRNA_ligase"/>
</dbReference>
<evidence type="ECO:0000256" key="3">
    <source>
        <dbReference type="ARBA" id="ARBA00022598"/>
    </source>
</evidence>
<dbReference type="Proteomes" id="UP001166004">
    <property type="component" value="Unassembled WGS sequence"/>
</dbReference>